<protein>
    <submittedName>
        <fullName evidence="3">SpoIIE family protein phosphatase</fullName>
    </submittedName>
</protein>
<dbReference type="InterPro" id="IPR011009">
    <property type="entry name" value="Kinase-like_dom_sf"/>
</dbReference>
<dbReference type="CDD" id="cd00143">
    <property type="entry name" value="PP2Cc"/>
    <property type="match status" value="1"/>
</dbReference>
<dbReference type="SUPFAM" id="SSF81606">
    <property type="entry name" value="PP2C-like"/>
    <property type="match status" value="1"/>
</dbReference>
<dbReference type="KEGG" id="bbae:FRD01_00965"/>
<sequence>MADETLECPECGEISHDKEWCDHCGAHLKPAENLEPDWLSPGETLECETDSGKRVVTVNDVVEDFATRKVFTGRLEDGQLVFIEQAASDPDDLGDLPEEVKHLFRRPFYRGVRGELVTEVYRDVGGLTIEDLVEMSNRQLSYPQIKDLFEVVAETLISCHDAGYMVLAVAPWTVRVDGMMVPQLSGKDDVETPFPEFADAAPDEELEDLSDSDEEDFGALVDVIEDVDSNDDLSAWEILDEPSNVVDALSDTGIVTMKNLETQTPPEMTCLFEGLDRAYTIGRNPDEVPVIMGFSAPELLGRVRADITEATDVFGLGMLLYYMVAGRLPPASVYTRYAPAIPARNFRPGFPPGLQAVISRATRPNPDDRFPNVAAFRDAFLSACATMERRVPNPSEPPRFRIAVDTHVGINKGRRNPTNQDAVFGKSSDDGRFSLIVIADGVSTASYGSGDLASHFLKARAKETWEEILPMYLMDEEIDEIQIINTLLQRANQDIVDHVNEHHTPFSGNPHEVMGSTALVAVLHKGVVTLAALGDSRAYLFTNLGLEQVTTDHNLSTLSILDGVPADSALAMPHCDALARCLGTFSINGGVLTSVNPQADLFKFSLTRGDLLLLTTDGLVDFGGPNQIAAEENIYTVLASEPDPALACLELILLANRGGGGDNIGLGIAQFF</sequence>
<gene>
    <name evidence="3" type="ORF">FRD01_00965</name>
</gene>
<dbReference type="InterPro" id="IPR036457">
    <property type="entry name" value="PPM-type-like_dom_sf"/>
</dbReference>
<dbReference type="SMART" id="SM00331">
    <property type="entry name" value="PP2C_SIG"/>
    <property type="match status" value="1"/>
</dbReference>
<dbReference type="GO" id="GO:0005524">
    <property type="term" value="F:ATP binding"/>
    <property type="evidence" value="ECO:0007669"/>
    <property type="project" value="InterPro"/>
</dbReference>
<feature type="domain" description="Protein kinase" evidence="1">
    <location>
        <begin position="1"/>
        <end position="381"/>
    </location>
</feature>
<organism evidence="3 4">
    <name type="scientific">Microvenator marinus</name>
    <dbReference type="NCBI Taxonomy" id="2600177"/>
    <lineage>
        <taxon>Bacteria</taxon>
        <taxon>Deltaproteobacteria</taxon>
        <taxon>Bradymonadales</taxon>
        <taxon>Microvenatoraceae</taxon>
        <taxon>Microvenator</taxon>
    </lineage>
</organism>
<reference evidence="3 4" key="1">
    <citation type="submission" date="2019-08" db="EMBL/GenBank/DDBJ databases">
        <authorList>
            <person name="Liang Q."/>
        </authorList>
    </citation>
    <scope>NUCLEOTIDE SEQUENCE [LARGE SCALE GENOMIC DNA]</scope>
    <source>
        <strain evidence="3 4">V1718</strain>
    </source>
</reference>
<dbReference type="SUPFAM" id="SSF56112">
    <property type="entry name" value="Protein kinase-like (PK-like)"/>
    <property type="match status" value="1"/>
</dbReference>
<evidence type="ECO:0000313" key="4">
    <source>
        <dbReference type="Proteomes" id="UP000321595"/>
    </source>
</evidence>
<dbReference type="AlphaFoldDB" id="A0A5B8XQ23"/>
<dbReference type="InterPro" id="IPR001932">
    <property type="entry name" value="PPM-type_phosphatase-like_dom"/>
</dbReference>
<keyword evidence="4" id="KW-1185">Reference proteome</keyword>
<dbReference type="RefSeq" id="WP_146956792.1">
    <property type="nucleotide sequence ID" value="NZ_CP042467.1"/>
</dbReference>
<dbReference type="EMBL" id="CP042467">
    <property type="protein sequence ID" value="QED25856.1"/>
    <property type="molecule type" value="Genomic_DNA"/>
</dbReference>
<dbReference type="PROSITE" id="PS50011">
    <property type="entry name" value="PROTEIN_KINASE_DOM"/>
    <property type="match status" value="1"/>
</dbReference>
<evidence type="ECO:0000313" key="3">
    <source>
        <dbReference type="EMBL" id="QED25856.1"/>
    </source>
</evidence>
<dbReference type="SMART" id="SM00332">
    <property type="entry name" value="PP2Cc"/>
    <property type="match status" value="1"/>
</dbReference>
<proteinExistence type="predicted"/>
<dbReference type="Gene3D" id="1.10.510.10">
    <property type="entry name" value="Transferase(Phosphotransferase) domain 1"/>
    <property type="match status" value="1"/>
</dbReference>
<dbReference type="GO" id="GO:0004672">
    <property type="term" value="F:protein kinase activity"/>
    <property type="evidence" value="ECO:0007669"/>
    <property type="project" value="InterPro"/>
</dbReference>
<feature type="domain" description="PPM-type phosphatase" evidence="2">
    <location>
        <begin position="405"/>
        <end position="671"/>
    </location>
</feature>
<evidence type="ECO:0000259" key="2">
    <source>
        <dbReference type="PROSITE" id="PS51746"/>
    </source>
</evidence>
<dbReference type="PROSITE" id="PS51746">
    <property type="entry name" value="PPM_2"/>
    <property type="match status" value="1"/>
</dbReference>
<accession>A0A5B8XQ23</accession>
<dbReference type="OrthoDB" id="9801841at2"/>
<dbReference type="Pfam" id="PF13672">
    <property type="entry name" value="PP2C_2"/>
    <property type="match status" value="1"/>
</dbReference>
<dbReference type="InterPro" id="IPR000719">
    <property type="entry name" value="Prot_kinase_dom"/>
</dbReference>
<name>A0A5B8XQ23_9DELT</name>
<evidence type="ECO:0000259" key="1">
    <source>
        <dbReference type="PROSITE" id="PS50011"/>
    </source>
</evidence>
<dbReference type="Gene3D" id="3.60.40.10">
    <property type="entry name" value="PPM-type phosphatase domain"/>
    <property type="match status" value="1"/>
</dbReference>
<dbReference type="Proteomes" id="UP000321595">
    <property type="component" value="Chromosome"/>
</dbReference>